<dbReference type="GO" id="GO:0005789">
    <property type="term" value="C:endoplasmic reticulum membrane"/>
    <property type="evidence" value="ECO:0007669"/>
    <property type="project" value="UniProtKB-SubCell"/>
</dbReference>
<evidence type="ECO:0000256" key="8">
    <source>
        <dbReference type="ARBA" id="ARBA00023180"/>
    </source>
</evidence>
<evidence type="ECO:0000256" key="7">
    <source>
        <dbReference type="ARBA" id="ARBA00023136"/>
    </source>
</evidence>
<feature type="transmembrane region" description="Helical" evidence="10">
    <location>
        <begin position="257"/>
        <end position="276"/>
    </location>
</feature>
<name>A0A4Y7LQM7_9CRUS</name>
<dbReference type="InterPro" id="IPR021720">
    <property type="entry name" value="Malectin_dom"/>
</dbReference>
<organism evidence="13">
    <name type="scientific">Eubosmina coregoni</name>
    <dbReference type="NCBI Taxonomy" id="186181"/>
    <lineage>
        <taxon>Eukaryota</taxon>
        <taxon>Metazoa</taxon>
        <taxon>Ecdysozoa</taxon>
        <taxon>Arthropoda</taxon>
        <taxon>Crustacea</taxon>
        <taxon>Branchiopoda</taxon>
        <taxon>Diplostraca</taxon>
        <taxon>Cladocera</taxon>
        <taxon>Anomopoda</taxon>
        <taxon>Bosminidae</taxon>
        <taxon>Eubosmina</taxon>
    </lineage>
</organism>
<proteinExistence type="evidence at transcript level"/>
<keyword evidence="5" id="KW-0256">Endoplasmic reticulum</keyword>
<feature type="domain" description="Malectin" evidence="12">
    <location>
        <begin position="34"/>
        <end position="195"/>
    </location>
</feature>
<evidence type="ECO:0000256" key="1">
    <source>
        <dbReference type="ARBA" id="ARBA00004115"/>
    </source>
</evidence>
<dbReference type="GO" id="GO:0030246">
    <property type="term" value="F:carbohydrate binding"/>
    <property type="evidence" value="ECO:0007669"/>
    <property type="project" value="InterPro"/>
</dbReference>
<keyword evidence="6 10" id="KW-1133">Transmembrane helix</keyword>
<keyword evidence="4 11" id="KW-0732">Signal</keyword>
<evidence type="ECO:0000256" key="9">
    <source>
        <dbReference type="ARBA" id="ARBA00023277"/>
    </source>
</evidence>
<protein>
    <submittedName>
        <fullName evidence="13">EOG090X081J</fullName>
    </submittedName>
</protein>
<dbReference type="PANTHER" id="PTHR13460">
    <property type="match status" value="1"/>
</dbReference>
<gene>
    <name evidence="13" type="primary">EOG090X081J</name>
</gene>
<dbReference type="Pfam" id="PF11721">
    <property type="entry name" value="Malectin"/>
    <property type="match status" value="1"/>
</dbReference>
<evidence type="ECO:0000256" key="6">
    <source>
        <dbReference type="ARBA" id="ARBA00022989"/>
    </source>
</evidence>
<feature type="chain" id="PRO_5021247298" evidence="11">
    <location>
        <begin position="30"/>
        <end position="278"/>
    </location>
</feature>
<keyword evidence="7 10" id="KW-0472">Membrane</keyword>
<evidence type="ECO:0000256" key="4">
    <source>
        <dbReference type="ARBA" id="ARBA00022729"/>
    </source>
</evidence>
<dbReference type="PANTHER" id="PTHR13460:SF0">
    <property type="entry name" value="MALECTIN"/>
    <property type="match status" value="1"/>
</dbReference>
<evidence type="ECO:0000256" key="3">
    <source>
        <dbReference type="ARBA" id="ARBA00022692"/>
    </source>
</evidence>
<evidence type="ECO:0000256" key="10">
    <source>
        <dbReference type="SAM" id="Phobius"/>
    </source>
</evidence>
<comment type="subcellular location">
    <subcellularLocation>
        <location evidence="1">Endoplasmic reticulum membrane</location>
        <topology evidence="1">Single-pass type I membrane protein</topology>
    </subcellularLocation>
</comment>
<sequence length="278" mass="30931">MMMNRQMCSVIHLFSTGLVFVFVAIPAHAKLGKVIFGVNAGGESHTDIYGVKYQKDPLEVGTASDYGRQYLNIGRVAESDAILYQTERYHHSNFGYDIPIVEDGDYVLVLKFCEVYFNAPSQKVFDVTLNGVHTVVSYLDIFEKVGKAVAHDEYISFRVTKGKILVNDEESELVGKKVKVEFIKGNQDNPKVNAIYVMKGLLEDVPKLSPMTGEAEDDEDKPLTDHLRAEEAAPVPKKKREATAKIANPYTDEPSALMLPIFVAIAACVPFLFCLCKL</sequence>
<evidence type="ECO:0000256" key="5">
    <source>
        <dbReference type="ARBA" id="ARBA00022824"/>
    </source>
</evidence>
<dbReference type="AlphaFoldDB" id="A0A4Y7LQM7"/>
<dbReference type="EMBL" id="LR000246">
    <property type="protein sequence ID" value="SVE69865.1"/>
    <property type="molecule type" value="mRNA"/>
</dbReference>
<keyword evidence="9" id="KW-0119">Carbohydrate metabolism</keyword>
<evidence type="ECO:0000256" key="2">
    <source>
        <dbReference type="ARBA" id="ARBA00009141"/>
    </source>
</evidence>
<accession>A0A4Y7LQM7</accession>
<reference evidence="13" key="1">
    <citation type="submission" date="2018-08" db="EMBL/GenBank/DDBJ databases">
        <authorList>
            <person name="Cornetti L."/>
        </authorList>
    </citation>
    <scope>NUCLEOTIDE SEQUENCE</scope>
    <source>
        <strain evidence="13">FI-BAL1-1</strain>
    </source>
</reference>
<evidence type="ECO:0000256" key="11">
    <source>
        <dbReference type="SAM" id="SignalP"/>
    </source>
</evidence>
<dbReference type="Gene3D" id="2.60.120.430">
    <property type="entry name" value="Galactose-binding lectin"/>
    <property type="match status" value="1"/>
</dbReference>
<evidence type="ECO:0000259" key="12">
    <source>
        <dbReference type="Pfam" id="PF11721"/>
    </source>
</evidence>
<evidence type="ECO:0000313" key="13">
    <source>
        <dbReference type="EMBL" id="SVE69865.1"/>
    </source>
</evidence>
<dbReference type="InterPro" id="IPR039155">
    <property type="entry name" value="MLEC"/>
</dbReference>
<keyword evidence="8" id="KW-0325">Glycoprotein</keyword>
<keyword evidence="3 10" id="KW-0812">Transmembrane</keyword>
<comment type="similarity">
    <text evidence="2">Belongs to the malectin family.</text>
</comment>
<feature type="signal peptide" evidence="11">
    <location>
        <begin position="1"/>
        <end position="29"/>
    </location>
</feature>